<dbReference type="KEGG" id="cst:CLOST_1555"/>
<keyword evidence="3" id="KW-1185">Reference proteome</keyword>
<accession>E3PS21</accession>
<proteinExistence type="predicted"/>
<dbReference type="RefSeq" id="WP_013361768.1">
    <property type="nucleotide sequence ID" value="NC_014614.1"/>
</dbReference>
<keyword evidence="1" id="KW-0472">Membrane</keyword>
<dbReference type="AlphaFoldDB" id="E3PS21"/>
<protein>
    <submittedName>
        <fullName evidence="2">Uncharacterized protein</fullName>
    </submittedName>
</protein>
<gene>
    <name evidence="2" type="ordered locus">CLOST_1555</name>
</gene>
<dbReference type="EMBL" id="FP565809">
    <property type="protein sequence ID" value="CBH21675.1"/>
    <property type="molecule type" value="Genomic_DNA"/>
</dbReference>
<dbReference type="BioCyc" id="CSTI499177:GJE9-1607-MONOMER"/>
<dbReference type="HOGENOM" id="CLU_2583635_0_0_9"/>
<evidence type="ECO:0000313" key="2">
    <source>
        <dbReference type="EMBL" id="CBH21675.1"/>
    </source>
</evidence>
<keyword evidence="1" id="KW-0812">Transmembrane</keyword>
<dbReference type="Proteomes" id="UP000007041">
    <property type="component" value="Chromosome"/>
</dbReference>
<dbReference type="GeneID" id="35558982"/>
<name>E3PS21_ACESD</name>
<sequence length="80" mass="9162">MFFYEKVDWIGVANFLSAYFGNGGIIIAGFLRFISIWILSPIIFFLIYIVPILVLILIISRLKGDINAKRFLKFLSGSQE</sequence>
<reference evidence="3" key="1">
    <citation type="journal article" date="2010" name="BMC Genomics">
        <title>Clostridium sticklandii, a specialist in amino acid degradation:revisiting its metabolism through its genome sequence.</title>
        <authorList>
            <person name="Fonknechten N."/>
            <person name="Chaussonnerie S."/>
            <person name="Tricot S."/>
            <person name="Lajus A."/>
            <person name="Andreesen J.R."/>
            <person name="Perchat N."/>
            <person name="Pelletier E."/>
            <person name="Gouyvenoux M."/>
            <person name="Barbe V."/>
            <person name="Salanoubat M."/>
            <person name="Le Paslier D."/>
            <person name="Weissenbach J."/>
            <person name="Cohen G.N."/>
            <person name="Kreimeyer A."/>
        </authorList>
    </citation>
    <scope>NUCLEOTIDE SEQUENCE [LARGE SCALE GENOMIC DNA]</scope>
    <source>
        <strain evidence="3">ATCC 12662 / DSM 519 / JCM 1433 / CCUG 9281 / NCIMB 10654 / HF</strain>
    </source>
</reference>
<keyword evidence="1" id="KW-1133">Transmembrane helix</keyword>
<dbReference type="STRING" id="1511.CLOST_1555"/>
<evidence type="ECO:0000313" key="3">
    <source>
        <dbReference type="Proteomes" id="UP000007041"/>
    </source>
</evidence>
<organism evidence="2 3">
    <name type="scientific">Acetoanaerobium sticklandii (strain ATCC 12662 / DSM 519 / JCM 1433 / CCUG 9281 / NCIMB 10654 / HF)</name>
    <name type="common">Clostridium sticklandii</name>
    <dbReference type="NCBI Taxonomy" id="499177"/>
    <lineage>
        <taxon>Bacteria</taxon>
        <taxon>Bacillati</taxon>
        <taxon>Bacillota</taxon>
        <taxon>Clostridia</taxon>
        <taxon>Peptostreptococcales</taxon>
        <taxon>Filifactoraceae</taxon>
        <taxon>Acetoanaerobium</taxon>
    </lineage>
</organism>
<feature type="transmembrane region" description="Helical" evidence="1">
    <location>
        <begin position="37"/>
        <end position="60"/>
    </location>
</feature>
<evidence type="ECO:0000256" key="1">
    <source>
        <dbReference type="SAM" id="Phobius"/>
    </source>
</evidence>
<feature type="transmembrane region" description="Helical" evidence="1">
    <location>
        <begin position="12"/>
        <end position="31"/>
    </location>
</feature>